<feature type="transmembrane region" description="Helical" evidence="2">
    <location>
        <begin position="944"/>
        <end position="962"/>
    </location>
</feature>
<accession>A0A815VQU9</accession>
<dbReference type="Proteomes" id="UP000663852">
    <property type="component" value="Unassembled WGS sequence"/>
</dbReference>
<dbReference type="PANTHER" id="PTHR46580:SF4">
    <property type="entry name" value="ATP_GTP-BINDING PROTEIN"/>
    <property type="match status" value="1"/>
</dbReference>
<keyword evidence="2" id="KW-1133">Transmembrane helix</keyword>
<evidence type="ECO:0000256" key="1">
    <source>
        <dbReference type="ARBA" id="ARBA00022729"/>
    </source>
</evidence>
<feature type="transmembrane region" description="Helical" evidence="2">
    <location>
        <begin position="48"/>
        <end position="66"/>
    </location>
</feature>
<dbReference type="PANTHER" id="PTHR46580">
    <property type="entry name" value="SENSOR KINASE-RELATED"/>
    <property type="match status" value="1"/>
</dbReference>
<evidence type="ECO:0000313" key="3">
    <source>
        <dbReference type="EMBL" id="CAF1358779.1"/>
    </source>
</evidence>
<evidence type="ECO:0000256" key="2">
    <source>
        <dbReference type="SAM" id="Phobius"/>
    </source>
</evidence>
<feature type="transmembrane region" description="Helical" evidence="2">
    <location>
        <begin position="401"/>
        <end position="423"/>
    </location>
</feature>
<comment type="caution">
    <text evidence="4">The sequence shown here is derived from an EMBL/GenBank/DDBJ whole genome shotgun (WGS) entry which is preliminary data.</text>
</comment>
<reference evidence="4" key="1">
    <citation type="submission" date="2021-02" db="EMBL/GenBank/DDBJ databases">
        <authorList>
            <person name="Nowell W R."/>
        </authorList>
    </citation>
    <scope>NUCLEOTIDE SEQUENCE</scope>
</reference>
<dbReference type="InterPro" id="IPR013517">
    <property type="entry name" value="FG-GAP"/>
</dbReference>
<keyword evidence="2" id="KW-0812">Transmembrane</keyword>
<keyword evidence="1" id="KW-0732">Signal</keyword>
<proteinExistence type="predicted"/>
<evidence type="ECO:0000313" key="4">
    <source>
        <dbReference type="EMBL" id="CAF1538870.1"/>
    </source>
</evidence>
<dbReference type="Pfam" id="PF13517">
    <property type="entry name" value="FG-GAP_3"/>
    <property type="match status" value="2"/>
</dbReference>
<dbReference type="InterPro" id="IPR028994">
    <property type="entry name" value="Integrin_alpha_N"/>
</dbReference>
<gene>
    <name evidence="3" type="ORF">EDS130_LOCUS33695</name>
    <name evidence="4" type="ORF">XAT740_LOCUS42026</name>
</gene>
<dbReference type="EMBL" id="CAJNOJ010000272">
    <property type="protein sequence ID" value="CAF1358779.1"/>
    <property type="molecule type" value="Genomic_DNA"/>
</dbReference>
<dbReference type="EMBL" id="CAJNOR010004986">
    <property type="protein sequence ID" value="CAF1538870.1"/>
    <property type="molecule type" value="Genomic_DNA"/>
</dbReference>
<dbReference type="SUPFAM" id="SSF69318">
    <property type="entry name" value="Integrin alpha N-terminal domain"/>
    <property type="match status" value="1"/>
</dbReference>
<name>A0A815VQU9_ADIRI</name>
<keyword evidence="2" id="KW-0472">Membrane</keyword>
<dbReference type="Gene3D" id="2.130.10.130">
    <property type="entry name" value="Integrin alpha, N-terminal"/>
    <property type="match status" value="2"/>
</dbReference>
<feature type="transmembrane region" description="Helical" evidence="2">
    <location>
        <begin position="851"/>
        <end position="878"/>
    </location>
</feature>
<dbReference type="OrthoDB" id="10022113at2759"/>
<feature type="transmembrane region" description="Helical" evidence="2">
    <location>
        <begin position="1314"/>
        <end position="1336"/>
    </location>
</feature>
<evidence type="ECO:0000313" key="5">
    <source>
        <dbReference type="Proteomes" id="UP000663828"/>
    </source>
</evidence>
<keyword evidence="5" id="KW-1185">Reference proteome</keyword>
<protein>
    <submittedName>
        <fullName evidence="4">Uncharacterized protein</fullName>
    </submittedName>
</protein>
<organism evidence="4 5">
    <name type="scientific">Adineta ricciae</name>
    <name type="common">Rotifer</name>
    <dbReference type="NCBI Taxonomy" id="249248"/>
    <lineage>
        <taxon>Eukaryota</taxon>
        <taxon>Metazoa</taxon>
        <taxon>Spiralia</taxon>
        <taxon>Gnathifera</taxon>
        <taxon>Rotifera</taxon>
        <taxon>Eurotatoria</taxon>
        <taxon>Bdelloidea</taxon>
        <taxon>Adinetida</taxon>
        <taxon>Adinetidae</taxon>
        <taxon>Adineta</taxon>
    </lineage>
</organism>
<feature type="transmembrane region" description="Helical" evidence="2">
    <location>
        <begin position="484"/>
        <end position="503"/>
    </location>
</feature>
<feature type="transmembrane region" description="Helical" evidence="2">
    <location>
        <begin position="1254"/>
        <end position="1278"/>
    </location>
</feature>
<sequence length="1725" mass="197707">MKDFKAGFRRLYNQIYAYNLYSPEEEEYSNEDNSHQTISQKQQKYTTWLYIVFLFVSLYVLFYMALIKPQEEPVVVLGITPTIFKNLNNKYRDTLSCPCSTITMRYDAILSHNIEFHPICSSIFISREWIEALYLTNASRYPMADFRKTASRQFHLLSSMCSLSTDAILKVKTDVDSKELISKYIQTEMQVASEVNAVVDSLRNSVSLQLVSFLNYLHMTDVGNYLISALNTNAVFKFLVESNRIGTAAEGMNYCVETNNGADCNMCGSVNHASAATFVPSFHYNKSYLYSSWTDPLSDSMFVDGFFIACTPFQAILRSTLDCLYNGKCIDLLTKYFPKLSQTSRNWNDHILTSKQANLSVIDHLNNLFVENWNKQLNYSQYFAKCNPASCSYTTTNRGNVYHAITLLISLYGGLIIVLRTAAHLFTHNVFKFYNWCSRSTIRFSYKIQLRTPIRLIQQLNLFSTINQRTEEDIRRQKIITRTYLTLLCVALLVLVLFNSLAMQTFTVTVKNPSLDMYINLQGFHSDTLKCPCSTLQIPYKRFVTLRPTLHQICSSNFVDSRWLVILSTIEITVDLTDWRGRARSQFQLLQNICQFANTTIQDMMQRFMLQLFVTSDLLIESDFIVKMEKNFEQFFSLNNSYFNLLIETSNLLTQVDQPYRVTDKKRQLSISPALIVSMTTNKQVINITLPLVGTYDVESNEMNCICMTNPHCQSPIVIRDFGNDLGFEYTFDAVYFMPGWVGRCSAIESLLFSTLECFYSDSDCYYLLMRYVEYKYDRNDNDVSNFYTRPLVYHPTLTRFPPNTRITTLVENLMIEHWNRTFSYKNYYESCAPMVCTYSKKTRAKNALEVILTLFSVIGGLNLSLRFITPYLISFILHLFRLVCRKPTQVEVQVRVTCCSRMRQIFKRVYPELINLNIFCKRDFGRSINQEIAKRLGRWATQIYILLLIFGFVILVLYTVIKPVSITKNFPTPSLDTYDELRSVYGDQLQCSCSFVSLVHRQFIEVQPKFHQICSSVFVSDEFRKSLVSGLGPNLFVYERKDYRRFIFAHMHFLSGLCHLSRKSVNSSIEQFLSSLMVTTHMLSRVSFRQRLNSRIQQLKSTAPNILSQILFLIRFTHLGNSIVSTYGTNFHYLPTEWKQMNQAIYIASESLIYDNQCSCGLSSNCTSQGYLQGLKIGCIPSESFRSSTIECFYNSSCIQYIQEYTNFTFSKTLSSTESRFSVQATIHELSDNLFIEDWNITVNYSLYYRASLLLALQGGLSIFLKIACPWIIRIVFKIYKRYQRRRNMIEPVESSRRTTTEVIPSPQYSKKIIWICFLLIIITISLIVFSFFILSQSYTTSTVIVNIMNTTPAIEITVSTRAKCLLKFQQISKYQGSFYGHIQSHVIADFDYNGHLDFAYFDDNSHSIVVRLGDGAGYFEDVKESFVEADELVTGMIVADLNDDDQLDLVLLHDNVDLISIFIGTANGTFERLITLTTTRRTFPGYVTVAHLNNDGYLDIAVANPLNSNIGIFFGSGNMTFSAEALISTGSESWPISLAVLFYDKDNYRDILILNSDTQYVSLLVGDGIGNFQPRKPFFAKAGHHPSTMTVVNFDNDTRPDVVLTHGRTNKITIMSEHGNRILGIAKNYFVQGGDRVSSIAITDFDNDGYLDIGVGQSAPFGVSILFGQPDGNFHKQQTVFSSEITTAFALIVTSDLDNDGYPDIIVTEEKSGTMNILLNKCN</sequence>
<dbReference type="Proteomes" id="UP000663828">
    <property type="component" value="Unassembled WGS sequence"/>
</dbReference>